<organism evidence="2">
    <name type="scientific">Vecturithrix granuli</name>
    <dbReference type="NCBI Taxonomy" id="1499967"/>
    <lineage>
        <taxon>Bacteria</taxon>
        <taxon>Candidatus Moduliflexota</taxon>
        <taxon>Candidatus Vecturitrichia</taxon>
        <taxon>Candidatus Vecturitrichales</taxon>
        <taxon>Candidatus Vecturitrichaceae</taxon>
        <taxon>Candidatus Vecturithrix</taxon>
    </lineage>
</organism>
<dbReference type="PRINTS" id="PR00046">
    <property type="entry name" value="SIGMA70FCT"/>
</dbReference>
<evidence type="ECO:0000259" key="1">
    <source>
        <dbReference type="Pfam" id="PF04545"/>
    </source>
</evidence>
<dbReference type="STRING" id="1499967.U27_05477"/>
<dbReference type="Proteomes" id="UP000030661">
    <property type="component" value="Unassembled WGS sequence"/>
</dbReference>
<dbReference type="HOGENOM" id="CLU_1341075_0_0_0"/>
<dbReference type="InterPro" id="IPR000943">
    <property type="entry name" value="RNA_pol_sigma70"/>
</dbReference>
<dbReference type="Pfam" id="PF04545">
    <property type="entry name" value="Sigma70_r4"/>
    <property type="match status" value="1"/>
</dbReference>
<dbReference type="AlphaFoldDB" id="A0A081C1P8"/>
<feature type="domain" description="RNA polymerase sigma-70 region 4" evidence="1">
    <location>
        <begin position="134"/>
        <end position="175"/>
    </location>
</feature>
<proteinExistence type="predicted"/>
<gene>
    <name evidence="2" type="ORF">U27_05477</name>
</gene>
<dbReference type="Gene3D" id="1.10.10.10">
    <property type="entry name" value="Winged helix-like DNA-binding domain superfamily/Winged helix DNA-binding domain"/>
    <property type="match status" value="1"/>
</dbReference>
<accession>A0A081C1P8</accession>
<dbReference type="InterPro" id="IPR036388">
    <property type="entry name" value="WH-like_DNA-bd_sf"/>
</dbReference>
<name>A0A081C1P8_VECG1</name>
<keyword evidence="2" id="KW-0804">Transcription</keyword>
<dbReference type="GO" id="GO:0003700">
    <property type="term" value="F:DNA-binding transcription factor activity"/>
    <property type="evidence" value="ECO:0007669"/>
    <property type="project" value="InterPro"/>
</dbReference>
<dbReference type="InterPro" id="IPR013324">
    <property type="entry name" value="RNA_pol_sigma_r3/r4-like"/>
</dbReference>
<keyword evidence="3" id="KW-1185">Reference proteome</keyword>
<dbReference type="GO" id="GO:0006352">
    <property type="term" value="P:DNA-templated transcription initiation"/>
    <property type="evidence" value="ECO:0007669"/>
    <property type="project" value="InterPro"/>
</dbReference>
<protein>
    <submittedName>
        <fullName evidence="2">DNA-directed RNA polymerase</fullName>
    </submittedName>
</protein>
<dbReference type="InterPro" id="IPR007630">
    <property type="entry name" value="RNA_pol_sigma70_r4"/>
</dbReference>
<keyword evidence="2" id="KW-0240">DNA-directed RNA polymerase</keyword>
<dbReference type="SUPFAM" id="SSF88659">
    <property type="entry name" value="Sigma3 and sigma4 domains of RNA polymerase sigma factors"/>
    <property type="match status" value="1"/>
</dbReference>
<dbReference type="EMBL" id="DF820467">
    <property type="protein sequence ID" value="GAK58503.1"/>
    <property type="molecule type" value="Genomic_DNA"/>
</dbReference>
<evidence type="ECO:0000313" key="3">
    <source>
        <dbReference type="Proteomes" id="UP000030661"/>
    </source>
</evidence>
<dbReference type="GO" id="GO:0000428">
    <property type="term" value="C:DNA-directed RNA polymerase complex"/>
    <property type="evidence" value="ECO:0007669"/>
    <property type="project" value="UniProtKB-KW"/>
</dbReference>
<evidence type="ECO:0000313" key="2">
    <source>
        <dbReference type="EMBL" id="GAK58503.1"/>
    </source>
</evidence>
<reference evidence="2" key="1">
    <citation type="journal article" date="2015" name="PeerJ">
        <title>First genomic representation of candidate bacterial phylum KSB3 points to enhanced environmental sensing as a trigger of wastewater bulking.</title>
        <authorList>
            <person name="Sekiguchi Y."/>
            <person name="Ohashi A."/>
            <person name="Parks D.H."/>
            <person name="Yamauchi T."/>
            <person name="Tyson G.W."/>
            <person name="Hugenholtz P."/>
        </authorList>
    </citation>
    <scope>NUCLEOTIDE SEQUENCE [LARGE SCALE GENOMIC DNA]</scope>
</reference>
<sequence length="204" mass="23983">MILQPDGTIRFLTVVEHLQRKTMVYQDSESTIYLQRNKQQPFSLTKGEGKNIYIDLFALRFGQKEQLQRKTGTGWAPIQYGCPRSERDAILFLPVEEVIDDNTQHSCPYKACQYWSNPTGVKGRYAFNCILVRYRVMGLIDQKVGLTLEEVSRIYACTRERIRQIQDRALQRMRHHSRLNQIEPFRERIPDYRDYASASIIEMA</sequence>